<protein>
    <submittedName>
        <fullName evidence="1">Uncharacterized protein</fullName>
    </submittedName>
</protein>
<gene>
    <name evidence="1" type="ORF">PPSIR1_31218</name>
</gene>
<reference evidence="1 2" key="1">
    <citation type="submission" date="2007-06" db="EMBL/GenBank/DDBJ databases">
        <authorList>
            <person name="Shimkets L."/>
            <person name="Ferriera S."/>
            <person name="Johnson J."/>
            <person name="Kravitz S."/>
            <person name="Beeson K."/>
            <person name="Sutton G."/>
            <person name="Rogers Y.-H."/>
            <person name="Friedman R."/>
            <person name="Frazier M."/>
            <person name="Venter J.C."/>
        </authorList>
    </citation>
    <scope>NUCLEOTIDE SEQUENCE [LARGE SCALE GENOMIC DNA]</scope>
    <source>
        <strain evidence="1 2">SIR-1</strain>
    </source>
</reference>
<dbReference type="Proteomes" id="UP000005801">
    <property type="component" value="Unassembled WGS sequence"/>
</dbReference>
<dbReference type="EMBL" id="ABCS01000203">
    <property type="protein sequence ID" value="EDM73604.1"/>
    <property type="molecule type" value="Genomic_DNA"/>
</dbReference>
<evidence type="ECO:0000313" key="2">
    <source>
        <dbReference type="Proteomes" id="UP000005801"/>
    </source>
</evidence>
<proteinExistence type="predicted"/>
<name>A6GKJ5_9BACT</name>
<comment type="caution">
    <text evidence="1">The sequence shown here is derived from an EMBL/GenBank/DDBJ whole genome shotgun (WGS) entry which is preliminary data.</text>
</comment>
<organism evidence="1 2">
    <name type="scientific">Plesiocystis pacifica SIR-1</name>
    <dbReference type="NCBI Taxonomy" id="391625"/>
    <lineage>
        <taxon>Bacteria</taxon>
        <taxon>Pseudomonadati</taxon>
        <taxon>Myxococcota</taxon>
        <taxon>Polyangia</taxon>
        <taxon>Nannocystales</taxon>
        <taxon>Nannocystaceae</taxon>
        <taxon>Plesiocystis</taxon>
    </lineage>
</organism>
<feature type="non-terminal residue" evidence="1">
    <location>
        <position position="1"/>
    </location>
</feature>
<keyword evidence="2" id="KW-1185">Reference proteome</keyword>
<dbReference type="AlphaFoldDB" id="A6GKJ5"/>
<accession>A6GKJ5</accession>
<sequence length="23" mass="2484">PVWFAPAFPGAFSVSDVREEAGF</sequence>
<evidence type="ECO:0000313" key="1">
    <source>
        <dbReference type="EMBL" id="EDM73604.1"/>
    </source>
</evidence>